<reference evidence="2" key="1">
    <citation type="journal article" date="2018" name="Genome Biol.">
        <title>SKESA: strategic k-mer extension for scrupulous assemblies.</title>
        <authorList>
            <person name="Souvorov A."/>
            <person name="Agarwala R."/>
            <person name="Lipman D.J."/>
        </authorList>
    </citation>
    <scope>NUCLEOTIDE SEQUENCE [LARGE SCALE GENOMIC DNA]</scope>
    <source>
        <strain evidence="2">EC00605</strain>
    </source>
</reference>
<evidence type="ECO:0000313" key="8">
    <source>
        <dbReference type="Proteomes" id="UP000239554"/>
    </source>
</evidence>
<dbReference type="Proteomes" id="UP000271008">
    <property type="component" value="Unassembled WGS sequence"/>
</dbReference>
<dbReference type="EMBL" id="UGEX01000002">
    <property type="protein sequence ID" value="STM57965.1"/>
    <property type="molecule type" value="Genomic_DNA"/>
</dbReference>
<evidence type="ECO:0000313" key="3">
    <source>
        <dbReference type="EMBL" id="MDO2577265.1"/>
    </source>
</evidence>
<reference evidence="4" key="3">
    <citation type="submission" date="2018-06" db="EMBL/GenBank/DDBJ databases">
        <authorList>
            <person name="Ashton P.M."/>
            <person name="Dallman T."/>
            <person name="Nair S."/>
            <person name="De Pinna E."/>
            <person name="Peters T."/>
            <person name="Grant K."/>
        </authorList>
    </citation>
    <scope>NUCLEOTIDE SEQUENCE [LARGE SCALE GENOMIC DNA]</scope>
    <source>
        <strain evidence="4">462023</strain>
    </source>
</reference>
<reference evidence="3" key="8">
    <citation type="submission" date="2023-07" db="EMBL/GenBank/DDBJ databases">
        <title>High risk of intestinal colonization with ESBL-producing Escherichia coli among soldiers of military contingents in specific geographic regions.</title>
        <authorList>
            <person name="Literacka E."/>
        </authorList>
    </citation>
    <scope>NUCLEOTIDE SEQUENCE</scope>
    <source>
        <strain evidence="3">66</strain>
    </source>
</reference>
<dbReference type="Proteomes" id="UP001173661">
    <property type="component" value="Unassembled WGS sequence"/>
</dbReference>
<evidence type="ECO:0000313" key="2">
    <source>
        <dbReference type="EMBL" id="HAJ0996794.1"/>
    </source>
</evidence>
<evidence type="ECO:0000313" key="11">
    <source>
        <dbReference type="Proteomes" id="UP000472856"/>
    </source>
</evidence>
<organism evidence="4">
    <name type="scientific">Escherichia coli</name>
    <dbReference type="NCBI Taxonomy" id="562"/>
    <lineage>
        <taxon>Bacteria</taxon>
        <taxon>Pseudomonadati</taxon>
        <taxon>Pseudomonadota</taxon>
        <taxon>Gammaproteobacteria</taxon>
        <taxon>Enterobacterales</taxon>
        <taxon>Enterobacteriaceae</taxon>
        <taxon>Escherichia</taxon>
    </lineage>
</organism>
<gene>
    <name evidence="1" type="ORF">C3F40_13650</name>
    <name evidence="4" type="ORF">DNX30_24780</name>
    <name evidence="6" type="ORF">EIA08_17050</name>
    <name evidence="5" type="ORF">G5603_10085</name>
    <name evidence="2" type="ORF">HL601_14420</name>
    <name evidence="7" type="ORF">NCTC10429_04561</name>
    <name evidence="3" type="ORF">Q2V20_24615</name>
</gene>
<dbReference type="EMBL" id="JAAJRI010000005">
    <property type="protein sequence ID" value="NGE88533.1"/>
    <property type="molecule type" value="Genomic_DNA"/>
</dbReference>
<dbReference type="AlphaFoldDB" id="A0A2B7KK19"/>
<dbReference type="Proteomes" id="UP000472856">
    <property type="component" value="Unassembled WGS sequence"/>
</dbReference>
<evidence type="ECO:0000313" key="7">
    <source>
        <dbReference type="EMBL" id="STM57965.1"/>
    </source>
</evidence>
<evidence type="ECO:0000313" key="10">
    <source>
        <dbReference type="Proteomes" id="UP000271008"/>
    </source>
</evidence>
<accession>A0A2B7KK19</accession>
<proteinExistence type="predicted"/>
<dbReference type="EMBL" id="JAUKXU010000033">
    <property type="protein sequence ID" value="MDO2577265.1"/>
    <property type="molecule type" value="Genomic_DNA"/>
</dbReference>
<dbReference type="Proteomes" id="UP000239554">
    <property type="component" value="Chromosome"/>
</dbReference>
<evidence type="ECO:0000313" key="1">
    <source>
        <dbReference type="EMBL" id="AUY02728.1"/>
    </source>
</evidence>
<protein>
    <submittedName>
        <fullName evidence="4">Uncharacterized protein</fullName>
    </submittedName>
</protein>
<dbReference type="RefSeq" id="WP_000908169.1">
    <property type="nucleotide sequence ID" value="NZ_AP018395.1"/>
</dbReference>
<dbReference type="Proteomes" id="UP000885382">
    <property type="component" value="Unassembled WGS sequence"/>
</dbReference>
<dbReference type="EMBL" id="CP026399">
    <property type="protein sequence ID" value="AUY02728.1"/>
    <property type="molecule type" value="Genomic_DNA"/>
</dbReference>
<evidence type="ECO:0000313" key="4">
    <source>
        <dbReference type="EMBL" id="MJL95900.1"/>
    </source>
</evidence>
<reference evidence="1 8" key="2">
    <citation type="journal article" date="2018" name="MBio">
        <title>Genomic Analysis of Hospital Plumbing Reveals Diverse Reservoir of Bacterial Plasmids Conferring Carbapenem Resistance.</title>
        <authorList>
            <consortium name="NISC Comparative Sequencing Program"/>
            <person name="Weingarten R.A."/>
            <person name="Johnson R.C."/>
            <person name="Conlan S."/>
            <person name="Ramsburg A.M."/>
            <person name="Dekker J.P."/>
            <person name="Lau A.F."/>
            <person name="Khil P."/>
            <person name="Odom R.T."/>
            <person name="Deming C."/>
            <person name="Park M."/>
            <person name="Thomas P.J."/>
            <person name="Henderson D.K."/>
            <person name="Palmore T.N."/>
            <person name="Segre J.A."/>
            <person name="Frank K.M."/>
        </authorList>
    </citation>
    <scope>NUCLEOTIDE SEQUENCE [LARGE SCALE GENOMIC DNA]</scope>
    <source>
        <strain evidence="1 8">ECONIH4</strain>
    </source>
</reference>
<reference evidence="5 11" key="7">
    <citation type="submission" date="2020-02" db="EMBL/GenBank/DDBJ databases">
        <title>WGS of Carbapenem-Resistant Enterobacteriaceae.</title>
        <authorList>
            <person name="Tokajian S."/>
            <person name="El Chaar M."/>
            <person name="El Khoury M."/>
        </authorList>
    </citation>
    <scope>NUCLEOTIDE SEQUENCE [LARGE SCALE GENOMIC DNA]</scope>
    <source>
        <strain evidence="5 11">ECM_75</strain>
    </source>
</reference>
<reference evidence="6 10" key="5">
    <citation type="submission" date="2018-11" db="EMBL/GenBank/DDBJ databases">
        <title>Enterobacteriaceae from Patient.</title>
        <authorList>
            <person name="Shen C."/>
            <person name="Yang Y."/>
            <person name="Tian G."/>
        </authorList>
    </citation>
    <scope>NUCLEOTIDE SEQUENCE [LARGE SCALE GENOMIC DNA]</scope>
    <source>
        <strain evidence="6 10">GBGD28</strain>
    </source>
</reference>
<evidence type="ECO:0000313" key="5">
    <source>
        <dbReference type="EMBL" id="NGE88533.1"/>
    </source>
</evidence>
<sequence>MLIQKKRIRNIDNYIPNFDGRDIYIAHSLPDAGKTDSIGFSSQRALGEEVLPKILGPITRFNANGKSVPDKTAPKETAYRQISWTRKQWIGGGATQEVTDTREIEYKRYKRILTPPPSIELKIVENLQGEKLIISPKLSLTANNKELVAHCINLFLELFGLCETVDDQLNTIVKSKSIKLNWSLLPQGQQPWSTIGSKILSAIKIRGKGNTAVVEGRLELINSKKPDFVAVGQAGFQGYVIFGFTGQNIYVLESSQCNNATYILNNNWQQLSQLTKAEILDGNLHHARVIHRVNWAAEILKYLP</sequence>
<evidence type="ECO:0000313" key="6">
    <source>
        <dbReference type="EMBL" id="RRD74283.1"/>
    </source>
</evidence>
<dbReference type="EMBL" id="RQTU01000017">
    <property type="protein sequence ID" value="RRD74283.1"/>
    <property type="molecule type" value="Genomic_DNA"/>
</dbReference>
<dbReference type="EMBL" id="DABGZR010000014">
    <property type="protein sequence ID" value="HAJ0996794.1"/>
    <property type="molecule type" value="Genomic_DNA"/>
</dbReference>
<dbReference type="EMBL" id="RTJF01000046">
    <property type="protein sequence ID" value="MJL95900.1"/>
    <property type="molecule type" value="Genomic_DNA"/>
</dbReference>
<dbReference type="Proteomes" id="UP000254088">
    <property type="component" value="Unassembled WGS sequence"/>
</dbReference>
<evidence type="ECO:0000313" key="9">
    <source>
        <dbReference type="Proteomes" id="UP000254088"/>
    </source>
</evidence>
<reference evidence="7 9" key="4">
    <citation type="submission" date="2018-06" db="EMBL/GenBank/DDBJ databases">
        <authorList>
            <consortium name="Pathogen Informatics"/>
            <person name="Doyle S."/>
        </authorList>
    </citation>
    <scope>NUCLEOTIDE SEQUENCE [LARGE SCALE GENOMIC DNA]</scope>
    <source>
        <strain evidence="7 9">NCTC10429</strain>
    </source>
</reference>
<reference evidence="2" key="6">
    <citation type="submission" date="2019-09" db="EMBL/GenBank/DDBJ databases">
        <authorList>
            <consortium name="NCBI Pathogen Detection Project"/>
        </authorList>
    </citation>
    <scope>NUCLEOTIDE SEQUENCE</scope>
    <source>
        <strain evidence="2">EC00605</strain>
    </source>
</reference>
<name>A0A2B7KK19_ECOLX</name>